<protein>
    <submittedName>
        <fullName evidence="1">Uncharacterized protein</fullName>
    </submittedName>
</protein>
<comment type="caution">
    <text evidence="1">The sequence shown here is derived from an EMBL/GenBank/DDBJ whole genome shotgun (WGS) entry which is preliminary data.</text>
</comment>
<proteinExistence type="predicted"/>
<organism evidence="1 2">
    <name type="scientific">Pseudomonas syringae pv. coriandricola</name>
    <dbReference type="NCBI Taxonomy" id="264453"/>
    <lineage>
        <taxon>Bacteria</taxon>
        <taxon>Pseudomonadati</taxon>
        <taxon>Pseudomonadota</taxon>
        <taxon>Gammaproteobacteria</taxon>
        <taxon>Pseudomonadales</taxon>
        <taxon>Pseudomonadaceae</taxon>
        <taxon>Pseudomonas</taxon>
    </lineage>
</organism>
<evidence type="ECO:0000313" key="2">
    <source>
        <dbReference type="Proteomes" id="UP000271468"/>
    </source>
</evidence>
<dbReference type="Proteomes" id="UP000271468">
    <property type="component" value="Unassembled WGS sequence"/>
</dbReference>
<gene>
    <name evidence="1" type="ORF">ALQ65_200103</name>
</gene>
<dbReference type="EMBL" id="RBOV01000328">
    <property type="protein sequence ID" value="RMN08401.1"/>
    <property type="molecule type" value="Genomic_DNA"/>
</dbReference>
<accession>A0A3M3JDP4</accession>
<evidence type="ECO:0000313" key="1">
    <source>
        <dbReference type="EMBL" id="RMN08401.1"/>
    </source>
</evidence>
<name>A0A3M3JDP4_9PSED</name>
<reference evidence="1 2" key="1">
    <citation type="submission" date="2018-08" db="EMBL/GenBank/DDBJ databases">
        <title>Recombination of ecologically and evolutionarily significant loci maintains genetic cohesion in the Pseudomonas syringae species complex.</title>
        <authorList>
            <person name="Dillon M."/>
            <person name="Thakur S."/>
            <person name="Almeida R.N.D."/>
            <person name="Weir B.S."/>
            <person name="Guttman D.S."/>
        </authorList>
    </citation>
    <scope>NUCLEOTIDE SEQUENCE [LARGE SCALE GENOMIC DNA]</scope>
    <source>
        <strain evidence="1 2">ICMP 12341</strain>
    </source>
</reference>
<dbReference type="AlphaFoldDB" id="A0A3M3JDP4"/>
<sequence>MTSEKEYGMDMTEEDMRLALFGSGRSAVRSDSAQAKPQVVNKKPSLTVASTKAAKNFVPKLIVTLRVGNEFEGATELIVHEADTISRLQAEVEAMKIARKKFKYVELVSVLPAK</sequence>